<protein>
    <recommendedName>
        <fullName evidence="4">PPOX class F420-dependent oxidoreductase</fullName>
    </recommendedName>
</protein>
<dbReference type="PANTHER" id="PTHR35176">
    <property type="entry name" value="HEME OXYGENASE HI_0854-RELATED"/>
    <property type="match status" value="1"/>
</dbReference>
<organism evidence="2 3">
    <name type="scientific">Streptomyces tardus</name>
    <dbReference type="NCBI Taxonomy" id="2780544"/>
    <lineage>
        <taxon>Bacteria</taxon>
        <taxon>Bacillati</taxon>
        <taxon>Actinomycetota</taxon>
        <taxon>Actinomycetes</taxon>
        <taxon>Kitasatosporales</taxon>
        <taxon>Streptomycetaceae</taxon>
        <taxon>Streptomyces</taxon>
    </lineage>
</organism>
<dbReference type="SUPFAM" id="SSF50475">
    <property type="entry name" value="FMN-binding split barrel"/>
    <property type="match status" value="1"/>
</dbReference>
<accession>A0A949JBH9</accession>
<comment type="caution">
    <text evidence="2">The sequence shown here is derived from an EMBL/GenBank/DDBJ whole genome shotgun (WGS) entry which is preliminary data.</text>
</comment>
<reference evidence="2" key="1">
    <citation type="submission" date="2021-06" db="EMBL/GenBank/DDBJ databases">
        <title>Sequencing of actinobacteria type strains.</title>
        <authorList>
            <person name="Nguyen G.-S."/>
            <person name="Wentzel A."/>
        </authorList>
    </citation>
    <scope>NUCLEOTIDE SEQUENCE</scope>
    <source>
        <strain evidence="2">P38-E01</strain>
    </source>
</reference>
<dbReference type="GO" id="GO:0070967">
    <property type="term" value="F:coenzyme F420 binding"/>
    <property type="evidence" value="ECO:0007669"/>
    <property type="project" value="TreeGrafter"/>
</dbReference>
<dbReference type="RefSeq" id="WP_211039670.1">
    <property type="nucleotide sequence ID" value="NZ_JAELVF020000001.1"/>
</dbReference>
<dbReference type="InterPro" id="IPR012349">
    <property type="entry name" value="Split_barrel_FMN-bd"/>
</dbReference>
<dbReference type="Proteomes" id="UP000694501">
    <property type="component" value="Unassembled WGS sequence"/>
</dbReference>
<evidence type="ECO:0000313" key="2">
    <source>
        <dbReference type="EMBL" id="MBU7597002.1"/>
    </source>
</evidence>
<dbReference type="EMBL" id="JAELVF020000001">
    <property type="protein sequence ID" value="MBU7597002.1"/>
    <property type="molecule type" value="Genomic_DNA"/>
</dbReference>
<dbReference type="PANTHER" id="PTHR35176:SF11">
    <property type="entry name" value="PYRIDOXAMINE 5'-PHOSPHATE OXIDASE FAMILY PROTEIN"/>
    <property type="match status" value="1"/>
</dbReference>
<dbReference type="Gene3D" id="2.30.110.10">
    <property type="entry name" value="Electron Transport, Fmn-binding Protein, Chain A"/>
    <property type="match status" value="1"/>
</dbReference>
<evidence type="ECO:0000256" key="1">
    <source>
        <dbReference type="ARBA" id="ARBA00023002"/>
    </source>
</evidence>
<dbReference type="GO" id="GO:0016627">
    <property type="term" value="F:oxidoreductase activity, acting on the CH-CH group of donors"/>
    <property type="evidence" value="ECO:0007669"/>
    <property type="project" value="TreeGrafter"/>
</dbReference>
<dbReference type="AlphaFoldDB" id="A0A949JBH9"/>
<dbReference type="GO" id="GO:0005829">
    <property type="term" value="C:cytosol"/>
    <property type="evidence" value="ECO:0007669"/>
    <property type="project" value="TreeGrafter"/>
</dbReference>
<keyword evidence="1" id="KW-0560">Oxidoreductase</keyword>
<gene>
    <name evidence="2" type="ORF">JGS22_004950</name>
</gene>
<dbReference type="InterPro" id="IPR052019">
    <property type="entry name" value="F420H2_bilvrd_red/Heme_oxyg"/>
</dbReference>
<name>A0A949JBH9_9ACTN</name>
<keyword evidence="3" id="KW-1185">Reference proteome</keyword>
<proteinExistence type="predicted"/>
<evidence type="ECO:0008006" key="4">
    <source>
        <dbReference type="Google" id="ProtNLM"/>
    </source>
</evidence>
<evidence type="ECO:0000313" key="3">
    <source>
        <dbReference type="Proteomes" id="UP000694501"/>
    </source>
</evidence>
<sequence>MTTPTTGLAMYARKSRVRLTTYQRDGQPVGTAQAIAVEGDRAYVRASARSQKIEHLHRYPEVEITPATLGGTPAGAPMKARARLLEGLDARYAARRLAMRHPFMHGLVLPVGSALTFDSAEYYELRLIGE</sequence>